<evidence type="ECO:0000313" key="8">
    <source>
        <dbReference type="Proteomes" id="UP000477911"/>
    </source>
</evidence>
<dbReference type="GO" id="GO:0022857">
    <property type="term" value="F:transmembrane transporter activity"/>
    <property type="evidence" value="ECO:0007669"/>
    <property type="project" value="InterPro"/>
</dbReference>
<feature type="transmembrane region" description="Helical" evidence="6">
    <location>
        <begin position="275"/>
        <end position="298"/>
    </location>
</feature>
<dbReference type="AlphaFoldDB" id="A0A6L7G8H5"/>
<keyword evidence="2" id="KW-1003">Cell membrane</keyword>
<dbReference type="CDD" id="cd06580">
    <property type="entry name" value="TM_PBP1_transp_TpRbsC_like"/>
    <property type="match status" value="1"/>
</dbReference>
<feature type="transmembrane region" description="Helical" evidence="6">
    <location>
        <begin position="56"/>
        <end position="73"/>
    </location>
</feature>
<comment type="subcellular location">
    <subcellularLocation>
        <location evidence="1">Cell membrane</location>
        <topology evidence="1">Multi-pass membrane protein</topology>
    </subcellularLocation>
</comment>
<organism evidence="7 8">
    <name type="scientific">Pseudooceanicola albus</name>
    <dbReference type="NCBI Taxonomy" id="2692189"/>
    <lineage>
        <taxon>Bacteria</taxon>
        <taxon>Pseudomonadati</taxon>
        <taxon>Pseudomonadota</taxon>
        <taxon>Alphaproteobacteria</taxon>
        <taxon>Rhodobacterales</taxon>
        <taxon>Paracoccaceae</taxon>
        <taxon>Pseudooceanicola</taxon>
    </lineage>
</organism>
<dbReference type="RefSeq" id="WP_160895759.1">
    <property type="nucleotide sequence ID" value="NZ_WUMU01000019.1"/>
</dbReference>
<evidence type="ECO:0000256" key="1">
    <source>
        <dbReference type="ARBA" id="ARBA00004651"/>
    </source>
</evidence>
<gene>
    <name evidence="7" type="ORF">GR170_17540</name>
</gene>
<evidence type="ECO:0000256" key="3">
    <source>
        <dbReference type="ARBA" id="ARBA00022692"/>
    </source>
</evidence>
<dbReference type="Proteomes" id="UP000477911">
    <property type="component" value="Unassembled WGS sequence"/>
</dbReference>
<evidence type="ECO:0000256" key="4">
    <source>
        <dbReference type="ARBA" id="ARBA00022989"/>
    </source>
</evidence>
<keyword evidence="5 6" id="KW-0472">Membrane</keyword>
<dbReference type="PANTHER" id="PTHR47089">
    <property type="entry name" value="ABC TRANSPORTER, PERMEASE PROTEIN"/>
    <property type="match status" value="1"/>
</dbReference>
<keyword evidence="3 6" id="KW-0812">Transmembrane</keyword>
<keyword evidence="8" id="KW-1185">Reference proteome</keyword>
<evidence type="ECO:0000256" key="5">
    <source>
        <dbReference type="ARBA" id="ARBA00023136"/>
    </source>
</evidence>
<dbReference type="InterPro" id="IPR001851">
    <property type="entry name" value="ABC_transp_permease"/>
</dbReference>
<reference evidence="7 8" key="1">
    <citation type="submission" date="2019-12" db="EMBL/GenBank/DDBJ databases">
        <authorList>
            <person name="Li M."/>
        </authorList>
    </citation>
    <scope>NUCLEOTIDE SEQUENCE [LARGE SCALE GENOMIC DNA]</scope>
    <source>
        <strain evidence="7 8">GBMRC 2024</strain>
    </source>
</reference>
<protein>
    <submittedName>
        <fullName evidence="7">ABC transporter permease</fullName>
    </submittedName>
</protein>
<keyword evidence="4 6" id="KW-1133">Transmembrane helix</keyword>
<accession>A0A6L7G8H5</accession>
<comment type="caution">
    <text evidence="7">The sequence shown here is derived from an EMBL/GenBank/DDBJ whole genome shotgun (WGS) entry which is preliminary data.</text>
</comment>
<feature type="transmembrane region" description="Helical" evidence="6">
    <location>
        <begin position="234"/>
        <end position="255"/>
    </location>
</feature>
<dbReference type="EMBL" id="WUMU01000019">
    <property type="protein sequence ID" value="MXN19640.1"/>
    <property type="molecule type" value="Genomic_DNA"/>
</dbReference>
<feature type="transmembrane region" description="Helical" evidence="6">
    <location>
        <begin position="182"/>
        <end position="203"/>
    </location>
</feature>
<sequence length="342" mass="35734">MMHRLALLRPHPVLMAILTGLVFGALLLLLSGQNPLRAYAEMVRGALAPRNWNNTLVWAVPMIGMTLVAALPLRGGMVNLGGDGQLVIGGFVAAMAAIYLPLPGPLLAAVAILSAMLAAGLYAALAALGQTVLGIPMLISSLLLSYPAIGLTSWAAGFPLRDTATGLAQTLPVPEAARLPMLFGPVSTGVVLMALVAAVVVWADRRSVPGYELRMRGLNARFARYGGVPTARQTVTVMFLSGALAGLTGAIIVLGTHYRFINGALVSPGYTWSGLMAALLAGGEPLMAIAAGFFFAALQTGGFAMQREIQVPRVLSMVLQAIIILFVSLRNGRGAARKEDRS</sequence>
<evidence type="ECO:0000256" key="2">
    <source>
        <dbReference type="ARBA" id="ARBA00022475"/>
    </source>
</evidence>
<feature type="transmembrane region" description="Helical" evidence="6">
    <location>
        <begin position="310"/>
        <end position="329"/>
    </location>
</feature>
<dbReference type="PANTHER" id="PTHR47089:SF1">
    <property type="entry name" value="GUANOSINE ABC TRANSPORTER PERMEASE PROTEIN NUPP"/>
    <property type="match status" value="1"/>
</dbReference>
<feature type="transmembrane region" description="Helical" evidence="6">
    <location>
        <begin position="106"/>
        <end position="128"/>
    </location>
</feature>
<dbReference type="GO" id="GO:0005886">
    <property type="term" value="C:plasma membrane"/>
    <property type="evidence" value="ECO:0007669"/>
    <property type="project" value="UniProtKB-SubCell"/>
</dbReference>
<name>A0A6L7G8H5_9RHOB</name>
<dbReference type="Pfam" id="PF02653">
    <property type="entry name" value="BPD_transp_2"/>
    <property type="match status" value="1"/>
</dbReference>
<evidence type="ECO:0000256" key="6">
    <source>
        <dbReference type="SAM" id="Phobius"/>
    </source>
</evidence>
<evidence type="ECO:0000313" key="7">
    <source>
        <dbReference type="EMBL" id="MXN19640.1"/>
    </source>
</evidence>
<proteinExistence type="predicted"/>
<feature type="transmembrane region" description="Helical" evidence="6">
    <location>
        <begin position="80"/>
        <end position="100"/>
    </location>
</feature>